<evidence type="ECO:0000256" key="1">
    <source>
        <dbReference type="SAM" id="MobiDB-lite"/>
    </source>
</evidence>
<evidence type="ECO:0000313" key="3">
    <source>
        <dbReference type="Proteomes" id="UP000054995"/>
    </source>
</evidence>
<organism evidence="2 3">
    <name type="scientific">Trichinella pseudospiralis</name>
    <name type="common">Parasitic roundworm</name>
    <dbReference type="NCBI Taxonomy" id="6337"/>
    <lineage>
        <taxon>Eukaryota</taxon>
        <taxon>Metazoa</taxon>
        <taxon>Ecdysozoa</taxon>
        <taxon>Nematoda</taxon>
        <taxon>Enoplea</taxon>
        <taxon>Dorylaimia</taxon>
        <taxon>Trichinellida</taxon>
        <taxon>Trichinellidae</taxon>
        <taxon>Trichinella</taxon>
    </lineage>
</organism>
<proteinExistence type="predicted"/>
<name>A0A0V1FCE6_TRIPS</name>
<dbReference type="EMBL" id="JYDT01000131">
    <property type="protein sequence ID" value="KRY83776.1"/>
    <property type="molecule type" value="Genomic_DNA"/>
</dbReference>
<dbReference type="OrthoDB" id="10451808at2759"/>
<evidence type="ECO:0000313" key="2">
    <source>
        <dbReference type="EMBL" id="KRY83776.1"/>
    </source>
</evidence>
<dbReference type="Proteomes" id="UP000054995">
    <property type="component" value="Unassembled WGS sequence"/>
</dbReference>
<accession>A0A0V1FCE6</accession>
<protein>
    <submittedName>
        <fullName evidence="2">Uncharacterized protein</fullName>
    </submittedName>
</protein>
<comment type="caution">
    <text evidence="2">The sequence shown here is derived from an EMBL/GenBank/DDBJ whole genome shotgun (WGS) entry which is preliminary data.</text>
</comment>
<feature type="region of interest" description="Disordered" evidence="1">
    <location>
        <begin position="1"/>
        <end position="20"/>
    </location>
</feature>
<keyword evidence="3" id="KW-1185">Reference proteome</keyword>
<sequence length="144" mass="16926">MTGNKHLPNIETQRLTNHAERKKHPLPNLFKFRRIIKAVYKRKAPCSVSEQRKKQNAAIFPTLQQNEIISDNLRIKSDGPKFVRICIASSTLKKCSILSMLFIKRLVMMKKERHFEKHRINGKTSHRKLAICFSRFVKNTVRML</sequence>
<reference evidence="2 3" key="1">
    <citation type="submission" date="2015-01" db="EMBL/GenBank/DDBJ databases">
        <title>Evolution of Trichinella species and genotypes.</title>
        <authorList>
            <person name="Korhonen P.K."/>
            <person name="Edoardo P."/>
            <person name="Giuseppe L.R."/>
            <person name="Gasser R.B."/>
        </authorList>
    </citation>
    <scope>NUCLEOTIDE SEQUENCE [LARGE SCALE GENOMIC DNA]</scope>
    <source>
        <strain evidence="2">ISS470</strain>
    </source>
</reference>
<gene>
    <name evidence="2" type="ORF">T4D_14653</name>
</gene>
<dbReference type="AlphaFoldDB" id="A0A0V1FCE6"/>